<evidence type="ECO:0000256" key="1">
    <source>
        <dbReference type="ARBA" id="ARBA00001954"/>
    </source>
</evidence>
<comment type="cofactor">
    <cofactor evidence="1">
        <name>Fe(2+)</name>
        <dbReference type="ChEBI" id="CHEBI:29033"/>
    </cofactor>
</comment>
<evidence type="ECO:0000256" key="3">
    <source>
        <dbReference type="ARBA" id="ARBA00022737"/>
    </source>
</evidence>
<dbReference type="OrthoDB" id="10250130at2759"/>
<evidence type="ECO:0000313" key="7">
    <source>
        <dbReference type="Proteomes" id="UP000467841"/>
    </source>
</evidence>
<organism evidence="6 7">
    <name type="scientific">Microthlaspi erraticum</name>
    <dbReference type="NCBI Taxonomy" id="1685480"/>
    <lineage>
        <taxon>Eukaryota</taxon>
        <taxon>Viridiplantae</taxon>
        <taxon>Streptophyta</taxon>
        <taxon>Embryophyta</taxon>
        <taxon>Tracheophyta</taxon>
        <taxon>Spermatophyta</taxon>
        <taxon>Magnoliopsida</taxon>
        <taxon>eudicotyledons</taxon>
        <taxon>Gunneridae</taxon>
        <taxon>Pentapetalae</taxon>
        <taxon>rosids</taxon>
        <taxon>malvids</taxon>
        <taxon>Brassicales</taxon>
        <taxon>Brassicaceae</taxon>
        <taxon>Coluteocarpeae</taxon>
        <taxon>Microthlaspi</taxon>
    </lineage>
</organism>
<evidence type="ECO:0000256" key="5">
    <source>
        <dbReference type="ARBA" id="ARBA00023239"/>
    </source>
</evidence>
<keyword evidence="3" id="KW-0677">Repeat</keyword>
<dbReference type="InterPro" id="IPR015915">
    <property type="entry name" value="Kelch-typ_b-propeller"/>
</dbReference>
<reference evidence="6" key="1">
    <citation type="submission" date="2020-01" db="EMBL/GenBank/DDBJ databases">
        <authorList>
            <person name="Mishra B."/>
        </authorList>
    </citation>
    <scope>NUCLEOTIDE SEQUENCE [LARGE SCALE GENOMIC DNA]</scope>
</reference>
<dbReference type="GO" id="GO:0030234">
    <property type="term" value="F:enzyme regulator activity"/>
    <property type="evidence" value="ECO:0007669"/>
    <property type="project" value="TreeGrafter"/>
</dbReference>
<dbReference type="Gene3D" id="2.120.10.80">
    <property type="entry name" value="Kelch-type beta propeller"/>
    <property type="match status" value="2"/>
</dbReference>
<dbReference type="PANTHER" id="PTHR47435:SF5">
    <property type="entry name" value="NITRILE-SPECIFIER PROTEIN 1-RELATED"/>
    <property type="match status" value="1"/>
</dbReference>
<dbReference type="GO" id="GO:0019760">
    <property type="term" value="P:glucosinolate metabolic process"/>
    <property type="evidence" value="ECO:0007669"/>
    <property type="project" value="UniProtKB-ARBA"/>
</dbReference>
<dbReference type="Proteomes" id="UP000467841">
    <property type="component" value="Unassembled WGS sequence"/>
</dbReference>
<protein>
    <submittedName>
        <fullName evidence="6">Uncharacterized protein</fullName>
    </submittedName>
</protein>
<dbReference type="EMBL" id="CACVBM020000388">
    <property type="protein sequence ID" value="CAA7018484.1"/>
    <property type="molecule type" value="Genomic_DNA"/>
</dbReference>
<dbReference type="InterPro" id="IPR006652">
    <property type="entry name" value="Kelch_1"/>
</dbReference>
<dbReference type="Pfam" id="PF24681">
    <property type="entry name" value="Kelch_KLHDC2_KLHL20_DRC7"/>
    <property type="match status" value="1"/>
</dbReference>
<accession>A0A6D2HZ96</accession>
<dbReference type="GO" id="GO:0005829">
    <property type="term" value="C:cytosol"/>
    <property type="evidence" value="ECO:0007669"/>
    <property type="project" value="TreeGrafter"/>
</dbReference>
<dbReference type="PANTHER" id="PTHR47435">
    <property type="entry name" value="KELCH REPEAT PROTEIN (AFU_ORTHOLOGUE AFUA_5G12780)"/>
    <property type="match status" value="1"/>
</dbReference>
<gene>
    <name evidence="6" type="ORF">MERR_LOCUS5719</name>
</gene>
<keyword evidence="5" id="KW-0456">Lyase</keyword>
<dbReference type="AlphaFoldDB" id="A0A6D2HZ96"/>
<comment type="caution">
    <text evidence="6">The sequence shown here is derived from an EMBL/GenBank/DDBJ whole genome shotgun (WGS) entry which is preliminary data.</text>
</comment>
<evidence type="ECO:0000256" key="2">
    <source>
        <dbReference type="ARBA" id="ARBA00022441"/>
    </source>
</evidence>
<dbReference type="SMART" id="SM00612">
    <property type="entry name" value="Kelch"/>
    <property type="match status" value="3"/>
</dbReference>
<evidence type="ECO:0000256" key="4">
    <source>
        <dbReference type="ARBA" id="ARBA00023004"/>
    </source>
</evidence>
<dbReference type="GO" id="GO:0005634">
    <property type="term" value="C:nucleus"/>
    <property type="evidence" value="ECO:0007669"/>
    <property type="project" value="TreeGrafter"/>
</dbReference>
<dbReference type="GO" id="GO:0016829">
    <property type="term" value="F:lyase activity"/>
    <property type="evidence" value="ECO:0007669"/>
    <property type="project" value="UniProtKB-KW"/>
</dbReference>
<keyword evidence="4" id="KW-0408">Iron</keyword>
<keyword evidence="7" id="KW-1185">Reference proteome</keyword>
<dbReference type="GO" id="GO:0080028">
    <property type="term" value="P:nitrile biosynthetic process"/>
    <property type="evidence" value="ECO:0007669"/>
    <property type="project" value="TreeGrafter"/>
</dbReference>
<keyword evidence="2" id="KW-0880">Kelch repeat</keyword>
<evidence type="ECO:0000313" key="6">
    <source>
        <dbReference type="EMBL" id="CAA7018484.1"/>
    </source>
</evidence>
<proteinExistence type="predicted"/>
<name>A0A6D2HZ96_9BRAS</name>
<sequence>MCQRGKEPGPRCSHAIAVVGDKIYSFGGELIPNVPIDKDLYVFDIYSNTWSIAPATGDIPHLSCLGVCMVAVGSTLYVFGGRDESRKYNGFYSYDTLKNEWKLLTSVEEGPEARSFHSMAADEENVYIFGGVGYTVRLKTLDKYNIADKKWVKLPSPGENLVIRGGPGLVVIKGKIWVVYGFTGEELADVHCFDPVQNEWTTVETTGEKPSKRSVFATAAIGDEIIVVGGETKMDPRAHLGPGELSGEAFVFNTVTLEWKILGDGGEEMGRPGPRGWCASTAATVYGKKGMLIFGGKAPDNGRFDDLHFYEVYNT</sequence>
<dbReference type="SUPFAM" id="SSF117281">
    <property type="entry name" value="Kelch motif"/>
    <property type="match status" value="1"/>
</dbReference>